<feature type="domain" description="ABM" evidence="1">
    <location>
        <begin position="2"/>
        <end position="91"/>
    </location>
</feature>
<dbReference type="PANTHER" id="PTHR33336:SF3">
    <property type="entry name" value="ABM DOMAIN-CONTAINING PROTEIN"/>
    <property type="match status" value="1"/>
</dbReference>
<evidence type="ECO:0000259" key="1">
    <source>
        <dbReference type="PROSITE" id="PS51725"/>
    </source>
</evidence>
<proteinExistence type="predicted"/>
<keyword evidence="3" id="KW-1185">Reference proteome</keyword>
<name>A0A4V1AMR7_9BACL</name>
<gene>
    <name evidence="2" type="ORF">E2636_03195</name>
</gene>
<dbReference type="PROSITE" id="PS51725">
    <property type="entry name" value="ABM"/>
    <property type="match status" value="1"/>
</dbReference>
<dbReference type="InterPro" id="IPR050744">
    <property type="entry name" value="AI-2_Isomerase_LsrG"/>
</dbReference>
<protein>
    <submittedName>
        <fullName evidence="2">Antibiotic biosynthesis monooxygenase</fullName>
    </submittedName>
</protein>
<dbReference type="RefSeq" id="WP_134208954.1">
    <property type="nucleotide sequence ID" value="NZ_CP038015.1"/>
</dbReference>
<evidence type="ECO:0000313" key="2">
    <source>
        <dbReference type="EMBL" id="QBP40215.1"/>
    </source>
</evidence>
<dbReference type="AlphaFoldDB" id="A0A4V1AMR7"/>
<dbReference type="KEGG" id="panc:E2636_03195"/>
<accession>A0A4V1AMR7</accession>
<dbReference type="InterPro" id="IPR007138">
    <property type="entry name" value="ABM_dom"/>
</dbReference>
<dbReference type="EMBL" id="CP038015">
    <property type="protein sequence ID" value="QBP40215.1"/>
    <property type="molecule type" value="Genomic_DNA"/>
</dbReference>
<dbReference type="SUPFAM" id="SSF54909">
    <property type="entry name" value="Dimeric alpha+beta barrel"/>
    <property type="match status" value="1"/>
</dbReference>
<dbReference type="PANTHER" id="PTHR33336">
    <property type="entry name" value="QUINOL MONOOXYGENASE YGIN-RELATED"/>
    <property type="match status" value="1"/>
</dbReference>
<keyword evidence="2" id="KW-0503">Monooxygenase</keyword>
<dbReference type="Gene3D" id="3.30.70.100">
    <property type="match status" value="1"/>
</dbReference>
<reference evidence="2 3" key="1">
    <citation type="submission" date="2019-03" db="EMBL/GenBank/DDBJ databases">
        <title>Complete genome sequence of Paenisporosarcina antarctica CGMCC 1.6503T.</title>
        <authorList>
            <person name="Rong J.-C."/>
            <person name="Chi N.-Y."/>
            <person name="Zhang Q.-F."/>
        </authorList>
    </citation>
    <scope>NUCLEOTIDE SEQUENCE [LARGE SCALE GENOMIC DNA]</scope>
    <source>
        <strain evidence="2 3">CGMCC 1.6503</strain>
    </source>
</reference>
<dbReference type="OrthoDB" id="287932at2"/>
<dbReference type="Proteomes" id="UP000294292">
    <property type="component" value="Chromosome"/>
</dbReference>
<dbReference type="GO" id="GO:0004497">
    <property type="term" value="F:monooxygenase activity"/>
    <property type="evidence" value="ECO:0007669"/>
    <property type="project" value="UniProtKB-KW"/>
</dbReference>
<dbReference type="InterPro" id="IPR011008">
    <property type="entry name" value="Dimeric_a/b-barrel"/>
</dbReference>
<organism evidence="2 3">
    <name type="scientific">Paenisporosarcina antarctica</name>
    <dbReference type="NCBI Taxonomy" id="417367"/>
    <lineage>
        <taxon>Bacteria</taxon>
        <taxon>Bacillati</taxon>
        <taxon>Bacillota</taxon>
        <taxon>Bacilli</taxon>
        <taxon>Bacillales</taxon>
        <taxon>Caryophanaceae</taxon>
        <taxon>Paenisporosarcina</taxon>
    </lineage>
</organism>
<keyword evidence="2" id="KW-0560">Oxidoreductase</keyword>
<evidence type="ECO:0000313" key="3">
    <source>
        <dbReference type="Proteomes" id="UP000294292"/>
    </source>
</evidence>
<sequence length="96" mass="11104">MIIIHAKFQLQADQEQAFLEEIRQLITGSRAESANFSYDLMKDTENEYVYTMVEVWADLAGVESHNKSDHYISFVGKAPQYLARPLDVKVYESKEI</sequence>
<dbReference type="Pfam" id="PF03992">
    <property type="entry name" value="ABM"/>
    <property type="match status" value="1"/>
</dbReference>